<dbReference type="InterPro" id="IPR027417">
    <property type="entry name" value="P-loop_NTPase"/>
</dbReference>
<evidence type="ECO:0000259" key="1">
    <source>
        <dbReference type="Pfam" id="PF01695"/>
    </source>
</evidence>
<sequence length="133" mass="15616">MAQLTKFQRLILDDWDMRKITAPQQADLMERIEARHGLRFMLIASQLPIDSWHEYIGEATLADVILRLLHNAHRLPLLNPCAGYYQKPYLILRIQIRKKGRRKKRKKLTMVTNFAQPAIVQRVWRMDSGTPAP</sequence>
<reference evidence="2" key="1">
    <citation type="submission" date="2019-02" db="EMBL/GenBank/DDBJ databases">
        <authorList>
            <person name="Gruber-Vodicka R. H."/>
            <person name="Seah K. B. B."/>
        </authorList>
    </citation>
    <scope>NUCLEOTIDE SEQUENCE</scope>
    <source>
        <strain evidence="2">BECK_BZ197</strain>
    </source>
</reference>
<dbReference type="GO" id="GO:0005524">
    <property type="term" value="F:ATP binding"/>
    <property type="evidence" value="ECO:0007669"/>
    <property type="project" value="InterPro"/>
</dbReference>
<accession>A0A450XFQ5</accession>
<dbReference type="AlphaFoldDB" id="A0A450XFQ5"/>
<gene>
    <name evidence="2" type="ORF">BECKMB1821G_GA0114241_103328</name>
</gene>
<dbReference type="InterPro" id="IPR002611">
    <property type="entry name" value="IstB_ATP-bd"/>
</dbReference>
<organism evidence="2">
    <name type="scientific">Candidatus Kentrum sp. MB</name>
    <dbReference type="NCBI Taxonomy" id="2138164"/>
    <lineage>
        <taxon>Bacteria</taxon>
        <taxon>Pseudomonadati</taxon>
        <taxon>Pseudomonadota</taxon>
        <taxon>Gammaproteobacteria</taxon>
        <taxon>Candidatus Kentrum</taxon>
    </lineage>
</organism>
<dbReference type="Gene3D" id="3.40.50.300">
    <property type="entry name" value="P-loop containing nucleotide triphosphate hydrolases"/>
    <property type="match status" value="1"/>
</dbReference>
<dbReference type="EMBL" id="CAADFO010000033">
    <property type="protein sequence ID" value="VFK28132.1"/>
    <property type="molecule type" value="Genomic_DNA"/>
</dbReference>
<dbReference type="Pfam" id="PF01695">
    <property type="entry name" value="IstB_IS21"/>
    <property type="match status" value="1"/>
</dbReference>
<feature type="domain" description="IstB-like ATP-binding" evidence="1">
    <location>
        <begin position="2"/>
        <end position="77"/>
    </location>
</feature>
<protein>
    <submittedName>
        <fullName evidence="2">IstB-like ATP binding protein</fullName>
    </submittedName>
</protein>
<proteinExistence type="predicted"/>
<evidence type="ECO:0000313" key="2">
    <source>
        <dbReference type="EMBL" id="VFK28132.1"/>
    </source>
</evidence>
<name>A0A450XFQ5_9GAMM</name>